<reference evidence="1 2" key="1">
    <citation type="submission" date="2018-08" db="EMBL/GenBank/DDBJ databases">
        <title>Genome and evolution of the arbuscular mycorrhizal fungus Diversispora epigaea (formerly Glomus versiforme) and its bacterial endosymbionts.</title>
        <authorList>
            <person name="Sun X."/>
            <person name="Fei Z."/>
            <person name="Harrison M."/>
        </authorList>
    </citation>
    <scope>NUCLEOTIDE SEQUENCE [LARGE SCALE GENOMIC DNA]</scope>
    <source>
        <strain evidence="1 2">IT104</strain>
    </source>
</reference>
<sequence>MLIKEAFAVMDRIEKELFEENGFEIYEKRELVIIESSEQTEEKKKKENRCHIVNELTERIHNKYWSNEEMVISTNVLESFYSELKRTTSVLHGLIESSYKIVALDQKKCAESENTAFNFCIKKISVYRVHHKLNDIFFITNSSSESEKSNSDIEFSSDTDDDTEIQKKFNNLENSNNYVEDKVYNNVKQKIDKFFKTGKCVYFKNKLQSCFERIGYEWFLVRRMEFESLEKKSRDMVIKGQLIAFQKDENIKKVSDNNRKQGLEERIYGNTGRASKNMKRIELNYKVSCEIFEFLTNYTNAHGFPSPGHHFNKVFMPVIFLPTNYNYTSVYQDYIKAYKNMYKNEKYIIAKSTFINT</sequence>
<dbReference type="STRING" id="1348612.A0A397HIY2"/>
<organism evidence="1 2">
    <name type="scientific">Diversispora epigaea</name>
    <dbReference type="NCBI Taxonomy" id="1348612"/>
    <lineage>
        <taxon>Eukaryota</taxon>
        <taxon>Fungi</taxon>
        <taxon>Fungi incertae sedis</taxon>
        <taxon>Mucoromycota</taxon>
        <taxon>Glomeromycotina</taxon>
        <taxon>Glomeromycetes</taxon>
        <taxon>Diversisporales</taxon>
        <taxon>Diversisporaceae</taxon>
        <taxon>Diversispora</taxon>
    </lineage>
</organism>
<keyword evidence="2" id="KW-1185">Reference proteome</keyword>
<name>A0A397HIY2_9GLOM</name>
<dbReference type="AlphaFoldDB" id="A0A397HIY2"/>
<accession>A0A397HIY2</accession>
<dbReference type="EMBL" id="PQFF01000314">
    <property type="protein sequence ID" value="RHZ62048.1"/>
    <property type="molecule type" value="Genomic_DNA"/>
</dbReference>
<dbReference type="OrthoDB" id="2307276at2759"/>
<protein>
    <submittedName>
        <fullName evidence="1">Uncharacterized protein</fullName>
    </submittedName>
</protein>
<gene>
    <name evidence="1" type="ORF">Glove_344g61</name>
</gene>
<comment type="caution">
    <text evidence="1">The sequence shown here is derived from an EMBL/GenBank/DDBJ whole genome shotgun (WGS) entry which is preliminary data.</text>
</comment>
<evidence type="ECO:0000313" key="1">
    <source>
        <dbReference type="EMBL" id="RHZ62048.1"/>
    </source>
</evidence>
<evidence type="ECO:0000313" key="2">
    <source>
        <dbReference type="Proteomes" id="UP000266861"/>
    </source>
</evidence>
<proteinExistence type="predicted"/>
<dbReference type="Proteomes" id="UP000266861">
    <property type="component" value="Unassembled WGS sequence"/>
</dbReference>